<evidence type="ECO:0000313" key="8">
    <source>
        <dbReference type="EMBL" id="HGS21645.1"/>
    </source>
</evidence>
<accession>A0A7C4PLP2</accession>
<proteinExistence type="inferred from homology"/>
<dbReference type="PANTHER" id="PTHR11241">
    <property type="entry name" value="DEOXYURIDINE 5'-TRIPHOSPHATE NUCLEOTIDOHYDROLASE"/>
    <property type="match status" value="1"/>
</dbReference>
<protein>
    <recommendedName>
        <fullName evidence="2">dUTP diphosphatase</fullName>
        <ecNumber evidence="2">3.6.1.23</ecNumber>
    </recommendedName>
</protein>
<evidence type="ECO:0000256" key="4">
    <source>
        <dbReference type="ARBA" id="ARBA00023080"/>
    </source>
</evidence>
<evidence type="ECO:0000259" key="7">
    <source>
        <dbReference type="Pfam" id="PF00692"/>
    </source>
</evidence>
<dbReference type="GO" id="GO:0006226">
    <property type="term" value="P:dUMP biosynthetic process"/>
    <property type="evidence" value="ECO:0007669"/>
    <property type="project" value="InterPro"/>
</dbReference>
<dbReference type="EC" id="3.6.1.23" evidence="2"/>
<gene>
    <name evidence="8" type="ORF">ENT37_07235</name>
</gene>
<dbReference type="CDD" id="cd07557">
    <property type="entry name" value="trimeric_dUTPase"/>
    <property type="match status" value="1"/>
</dbReference>
<dbReference type="InterPro" id="IPR029054">
    <property type="entry name" value="dUTPase-like"/>
</dbReference>
<name>A0A7C4PLP2_9CHLR</name>
<feature type="region of interest" description="Disordered" evidence="6">
    <location>
        <begin position="120"/>
        <end position="149"/>
    </location>
</feature>
<sequence length="149" mass="15536">MDRIRIARVRPGALIPTRKHPADAGLDLFAAATLSLPPHSVGIIPTGVSVEIPAGYVGLVKPKGRNDHLLGAGVVDAGYQGEILVKVVNPFARPLQIAAGDAIAQLVILPVVTPAVEEVSPDEIHTRPSSRGATGGIVTQWEGTSQHEP</sequence>
<dbReference type="EMBL" id="DSYK01000361">
    <property type="protein sequence ID" value="HGS21645.1"/>
    <property type="molecule type" value="Genomic_DNA"/>
</dbReference>
<dbReference type="GO" id="GO:0004170">
    <property type="term" value="F:dUTP diphosphatase activity"/>
    <property type="evidence" value="ECO:0007669"/>
    <property type="project" value="UniProtKB-EC"/>
</dbReference>
<evidence type="ECO:0000256" key="2">
    <source>
        <dbReference type="ARBA" id="ARBA00012379"/>
    </source>
</evidence>
<dbReference type="InterPro" id="IPR033704">
    <property type="entry name" value="dUTPase_trimeric"/>
</dbReference>
<feature type="domain" description="dUTPase-like" evidence="7">
    <location>
        <begin position="15"/>
        <end position="123"/>
    </location>
</feature>
<dbReference type="AlphaFoldDB" id="A0A7C4PLP2"/>
<dbReference type="GO" id="GO:0046081">
    <property type="term" value="P:dUTP catabolic process"/>
    <property type="evidence" value="ECO:0007669"/>
    <property type="project" value="InterPro"/>
</dbReference>
<evidence type="ECO:0000256" key="5">
    <source>
        <dbReference type="ARBA" id="ARBA00047686"/>
    </source>
</evidence>
<comment type="caution">
    <text evidence="8">The sequence shown here is derived from an EMBL/GenBank/DDBJ whole genome shotgun (WGS) entry which is preliminary data.</text>
</comment>
<organism evidence="8">
    <name type="scientific">Anaerolinea thermolimosa</name>
    <dbReference type="NCBI Taxonomy" id="229919"/>
    <lineage>
        <taxon>Bacteria</taxon>
        <taxon>Bacillati</taxon>
        <taxon>Chloroflexota</taxon>
        <taxon>Anaerolineae</taxon>
        <taxon>Anaerolineales</taxon>
        <taxon>Anaerolineaceae</taxon>
        <taxon>Anaerolinea</taxon>
    </lineage>
</organism>
<dbReference type="Pfam" id="PF00692">
    <property type="entry name" value="dUTPase"/>
    <property type="match status" value="1"/>
</dbReference>
<comment type="catalytic activity">
    <reaction evidence="5">
        <text>dUTP + H2O = dUMP + diphosphate + H(+)</text>
        <dbReference type="Rhea" id="RHEA:10248"/>
        <dbReference type="ChEBI" id="CHEBI:15377"/>
        <dbReference type="ChEBI" id="CHEBI:15378"/>
        <dbReference type="ChEBI" id="CHEBI:33019"/>
        <dbReference type="ChEBI" id="CHEBI:61555"/>
        <dbReference type="ChEBI" id="CHEBI:246422"/>
        <dbReference type="EC" id="3.6.1.23"/>
    </reaction>
</comment>
<dbReference type="InterPro" id="IPR008181">
    <property type="entry name" value="dUTPase"/>
</dbReference>
<dbReference type="PANTHER" id="PTHR11241:SF0">
    <property type="entry name" value="DEOXYURIDINE 5'-TRIPHOSPHATE NUCLEOTIDOHYDROLASE"/>
    <property type="match status" value="1"/>
</dbReference>
<dbReference type="InterPro" id="IPR036157">
    <property type="entry name" value="dUTPase-like_sf"/>
</dbReference>
<reference evidence="8" key="1">
    <citation type="journal article" date="2020" name="mSystems">
        <title>Genome- and Community-Level Interaction Insights into Carbon Utilization and Element Cycling Functions of Hydrothermarchaeota in Hydrothermal Sediment.</title>
        <authorList>
            <person name="Zhou Z."/>
            <person name="Liu Y."/>
            <person name="Xu W."/>
            <person name="Pan J."/>
            <person name="Luo Z.H."/>
            <person name="Li M."/>
        </authorList>
    </citation>
    <scope>NUCLEOTIDE SEQUENCE [LARGE SCALE GENOMIC DNA]</scope>
    <source>
        <strain evidence="8">SpSt-573</strain>
    </source>
</reference>
<dbReference type="GO" id="GO:0000287">
    <property type="term" value="F:magnesium ion binding"/>
    <property type="evidence" value="ECO:0007669"/>
    <property type="project" value="InterPro"/>
</dbReference>
<evidence type="ECO:0000256" key="6">
    <source>
        <dbReference type="SAM" id="MobiDB-lite"/>
    </source>
</evidence>
<comment type="similarity">
    <text evidence="1">Belongs to the dUTPase family.</text>
</comment>
<keyword evidence="3" id="KW-0378">Hydrolase</keyword>
<dbReference type="Gene3D" id="2.70.40.10">
    <property type="match status" value="1"/>
</dbReference>
<dbReference type="SUPFAM" id="SSF51283">
    <property type="entry name" value="dUTPase-like"/>
    <property type="match status" value="1"/>
</dbReference>
<keyword evidence="4" id="KW-0546">Nucleotide metabolism</keyword>
<evidence type="ECO:0000256" key="3">
    <source>
        <dbReference type="ARBA" id="ARBA00022801"/>
    </source>
</evidence>
<evidence type="ECO:0000256" key="1">
    <source>
        <dbReference type="ARBA" id="ARBA00006581"/>
    </source>
</evidence>